<feature type="chain" id="PRO_5008789041" description="SUEL-type lectin domain-containing protein" evidence="1">
    <location>
        <begin position="23"/>
        <end position="162"/>
    </location>
</feature>
<dbReference type="EMBL" id="KB292163">
    <property type="protein sequence ID" value="ELU18009.1"/>
    <property type="molecule type" value="Genomic_DNA"/>
</dbReference>
<dbReference type="PANTHER" id="PTHR46780">
    <property type="entry name" value="PROTEIN EVA-1"/>
    <property type="match status" value="1"/>
</dbReference>
<dbReference type="AlphaFoldDB" id="R7VHA6"/>
<keyword evidence="1" id="KW-0732">Signal</keyword>
<dbReference type="InterPro" id="IPR043159">
    <property type="entry name" value="Lectin_gal-bd_sf"/>
</dbReference>
<protein>
    <recommendedName>
        <fullName evidence="5">SUEL-type lectin domain-containing protein</fullName>
    </recommendedName>
</protein>
<evidence type="ECO:0000313" key="4">
    <source>
        <dbReference type="Proteomes" id="UP000014760"/>
    </source>
</evidence>
<dbReference type="EnsemblMetazoa" id="CapteT197649">
    <property type="protein sequence ID" value="CapteP197649"/>
    <property type="gene ID" value="CapteG197649"/>
</dbReference>
<feature type="signal peptide" evidence="1">
    <location>
        <begin position="1"/>
        <end position="22"/>
    </location>
</feature>
<dbReference type="Proteomes" id="UP000014760">
    <property type="component" value="Unassembled WGS sequence"/>
</dbReference>
<proteinExistence type="predicted"/>
<gene>
    <name evidence="2" type="ORF">CAPTEDRAFT_197649</name>
</gene>
<name>R7VHA6_CAPTE</name>
<dbReference type="EMBL" id="AMQN01003881">
    <property type="status" value="NOT_ANNOTATED_CDS"/>
    <property type="molecule type" value="Genomic_DNA"/>
</dbReference>
<reference evidence="3" key="3">
    <citation type="submission" date="2015-06" db="UniProtKB">
        <authorList>
            <consortium name="EnsemblMetazoa"/>
        </authorList>
    </citation>
    <scope>IDENTIFICATION</scope>
</reference>
<organism evidence="2">
    <name type="scientific">Capitella teleta</name>
    <name type="common">Polychaete worm</name>
    <dbReference type="NCBI Taxonomy" id="283909"/>
    <lineage>
        <taxon>Eukaryota</taxon>
        <taxon>Metazoa</taxon>
        <taxon>Spiralia</taxon>
        <taxon>Lophotrochozoa</taxon>
        <taxon>Annelida</taxon>
        <taxon>Polychaeta</taxon>
        <taxon>Sedentaria</taxon>
        <taxon>Scolecida</taxon>
        <taxon>Capitellidae</taxon>
        <taxon>Capitella</taxon>
    </lineage>
</organism>
<accession>R7VHA6</accession>
<dbReference type="CDD" id="cd22823">
    <property type="entry name" value="Gal_Rha_Lectin"/>
    <property type="match status" value="1"/>
</dbReference>
<dbReference type="HOGENOM" id="CLU_1751697_0_0_1"/>
<reference evidence="4" key="1">
    <citation type="submission" date="2012-12" db="EMBL/GenBank/DDBJ databases">
        <authorList>
            <person name="Hellsten U."/>
            <person name="Grimwood J."/>
            <person name="Chapman J.A."/>
            <person name="Shapiro H."/>
            <person name="Aerts A."/>
            <person name="Otillar R.P."/>
            <person name="Terry A.Y."/>
            <person name="Boore J.L."/>
            <person name="Simakov O."/>
            <person name="Marletaz F."/>
            <person name="Cho S.-J."/>
            <person name="Edsinger-Gonzales E."/>
            <person name="Havlak P."/>
            <person name="Kuo D.-H."/>
            <person name="Larsson T."/>
            <person name="Lv J."/>
            <person name="Arendt D."/>
            <person name="Savage R."/>
            <person name="Osoegawa K."/>
            <person name="de Jong P."/>
            <person name="Lindberg D.R."/>
            <person name="Seaver E.C."/>
            <person name="Weisblat D.A."/>
            <person name="Putnam N.H."/>
            <person name="Grigoriev I.V."/>
            <person name="Rokhsar D.S."/>
        </authorList>
    </citation>
    <scope>NUCLEOTIDE SEQUENCE</scope>
    <source>
        <strain evidence="4">I ESC-2004</strain>
    </source>
</reference>
<evidence type="ECO:0000313" key="2">
    <source>
        <dbReference type="EMBL" id="ELU18009.1"/>
    </source>
</evidence>
<dbReference type="Gene3D" id="2.60.120.740">
    <property type="match status" value="1"/>
</dbReference>
<evidence type="ECO:0000313" key="3">
    <source>
        <dbReference type="EnsemblMetazoa" id="CapteP197649"/>
    </source>
</evidence>
<sequence length="162" mass="18124">MDGVEMYSFLFFVISVVSCILASEEVCFGQDFNGRCTRGDYVLMKSALLGRMELGGCLDTDLGYIGCHQDVTSRMDVLCSGRSSCRIQKMTKQDFDEVAAPNTCPNGLELYLDVDYECVQAEALPITTLNAETGVELNNILWFIEKALSFYNYVRWIDIDSG</sequence>
<evidence type="ECO:0008006" key="5">
    <source>
        <dbReference type="Google" id="ProtNLM"/>
    </source>
</evidence>
<keyword evidence="4" id="KW-1185">Reference proteome</keyword>
<reference evidence="2 4" key="2">
    <citation type="journal article" date="2013" name="Nature">
        <title>Insights into bilaterian evolution from three spiralian genomes.</title>
        <authorList>
            <person name="Simakov O."/>
            <person name="Marletaz F."/>
            <person name="Cho S.J."/>
            <person name="Edsinger-Gonzales E."/>
            <person name="Havlak P."/>
            <person name="Hellsten U."/>
            <person name="Kuo D.H."/>
            <person name="Larsson T."/>
            <person name="Lv J."/>
            <person name="Arendt D."/>
            <person name="Savage R."/>
            <person name="Osoegawa K."/>
            <person name="de Jong P."/>
            <person name="Grimwood J."/>
            <person name="Chapman J.A."/>
            <person name="Shapiro H."/>
            <person name="Aerts A."/>
            <person name="Otillar R.P."/>
            <person name="Terry A.Y."/>
            <person name="Boore J.L."/>
            <person name="Grigoriev I.V."/>
            <person name="Lindberg D.R."/>
            <person name="Seaver E.C."/>
            <person name="Weisblat D.A."/>
            <person name="Putnam N.H."/>
            <person name="Rokhsar D.S."/>
        </authorList>
    </citation>
    <scope>NUCLEOTIDE SEQUENCE</scope>
    <source>
        <strain evidence="2 4">I ESC-2004</strain>
    </source>
</reference>
<dbReference type="OrthoDB" id="6140291at2759"/>
<evidence type="ECO:0000256" key="1">
    <source>
        <dbReference type="SAM" id="SignalP"/>
    </source>
</evidence>